<protein>
    <submittedName>
        <fullName evidence="2">Uncharacterized protein</fullName>
    </submittedName>
</protein>
<keyword evidence="3" id="KW-1185">Reference proteome</keyword>
<gene>
    <name evidence="2" type="ORF">AOQ84DRAFT_372415</name>
</gene>
<evidence type="ECO:0000256" key="1">
    <source>
        <dbReference type="SAM" id="MobiDB-lite"/>
    </source>
</evidence>
<dbReference type="AlphaFoldDB" id="A0A8E2JXU1"/>
<feature type="region of interest" description="Disordered" evidence="1">
    <location>
        <begin position="109"/>
        <end position="130"/>
    </location>
</feature>
<dbReference type="Proteomes" id="UP000250140">
    <property type="component" value="Unassembled WGS sequence"/>
</dbReference>
<evidence type="ECO:0000313" key="2">
    <source>
        <dbReference type="EMBL" id="OCL13174.1"/>
    </source>
</evidence>
<reference evidence="2 3" key="1">
    <citation type="journal article" date="2016" name="Nat. Commun.">
        <title>Ectomycorrhizal ecology is imprinted in the genome of the dominant symbiotic fungus Cenococcum geophilum.</title>
        <authorList>
            <consortium name="DOE Joint Genome Institute"/>
            <person name="Peter M."/>
            <person name="Kohler A."/>
            <person name="Ohm R.A."/>
            <person name="Kuo A."/>
            <person name="Krutzmann J."/>
            <person name="Morin E."/>
            <person name="Arend M."/>
            <person name="Barry K.W."/>
            <person name="Binder M."/>
            <person name="Choi C."/>
            <person name="Clum A."/>
            <person name="Copeland A."/>
            <person name="Grisel N."/>
            <person name="Haridas S."/>
            <person name="Kipfer T."/>
            <person name="LaButti K."/>
            <person name="Lindquist E."/>
            <person name="Lipzen A."/>
            <person name="Maire R."/>
            <person name="Meier B."/>
            <person name="Mihaltcheva S."/>
            <person name="Molinier V."/>
            <person name="Murat C."/>
            <person name="Poggeler S."/>
            <person name="Quandt C.A."/>
            <person name="Sperisen C."/>
            <person name="Tritt A."/>
            <person name="Tisserant E."/>
            <person name="Crous P.W."/>
            <person name="Henrissat B."/>
            <person name="Nehls U."/>
            <person name="Egli S."/>
            <person name="Spatafora J.W."/>
            <person name="Grigoriev I.V."/>
            <person name="Martin F.M."/>
        </authorList>
    </citation>
    <scope>NUCLEOTIDE SEQUENCE [LARGE SCALE GENOMIC DNA]</scope>
    <source>
        <strain evidence="2 3">CBS 207.34</strain>
    </source>
</reference>
<proteinExistence type="predicted"/>
<dbReference type="EMBL" id="KV748774">
    <property type="protein sequence ID" value="OCL13174.1"/>
    <property type="molecule type" value="Genomic_DNA"/>
</dbReference>
<sequence>MAAHPPPPPPDRRTIIGDAIITASIFIQLVISTELTIQWNYVQGVQSILPVGQLIPFCLGVGALVKVVWGALFEEQEEGCGLACREAKRKEEWKEVARLFFELVERRSGMSPRVDEEQKGKDNVDENVDV</sequence>
<name>A0A8E2JXU1_9PEZI</name>
<accession>A0A8E2JXU1</accession>
<feature type="compositionally biased region" description="Basic and acidic residues" evidence="1">
    <location>
        <begin position="109"/>
        <end position="124"/>
    </location>
</feature>
<evidence type="ECO:0000313" key="3">
    <source>
        <dbReference type="Proteomes" id="UP000250140"/>
    </source>
</evidence>
<organism evidence="2 3">
    <name type="scientific">Glonium stellatum</name>
    <dbReference type="NCBI Taxonomy" id="574774"/>
    <lineage>
        <taxon>Eukaryota</taxon>
        <taxon>Fungi</taxon>
        <taxon>Dikarya</taxon>
        <taxon>Ascomycota</taxon>
        <taxon>Pezizomycotina</taxon>
        <taxon>Dothideomycetes</taxon>
        <taxon>Pleosporomycetidae</taxon>
        <taxon>Gloniales</taxon>
        <taxon>Gloniaceae</taxon>
        <taxon>Glonium</taxon>
    </lineage>
</organism>
<dbReference type="OrthoDB" id="3945378at2759"/>